<name>I2FSU7_USTHO</name>
<feature type="region of interest" description="Disordered" evidence="1">
    <location>
        <begin position="27"/>
        <end position="60"/>
    </location>
</feature>
<evidence type="ECO:0000313" key="3">
    <source>
        <dbReference type="Proteomes" id="UP000006174"/>
    </source>
</evidence>
<organism evidence="2 3">
    <name type="scientific">Ustilago hordei</name>
    <name type="common">Barley covered smut fungus</name>
    <dbReference type="NCBI Taxonomy" id="120017"/>
    <lineage>
        <taxon>Eukaryota</taxon>
        <taxon>Fungi</taxon>
        <taxon>Dikarya</taxon>
        <taxon>Basidiomycota</taxon>
        <taxon>Ustilaginomycotina</taxon>
        <taxon>Ustilaginomycetes</taxon>
        <taxon>Ustilaginales</taxon>
        <taxon>Ustilaginaceae</taxon>
        <taxon>Ustilago</taxon>
    </lineage>
</organism>
<comment type="caution">
    <text evidence="2">The sequence shown here is derived from an EMBL/GenBank/DDBJ whole genome shotgun (WGS) entry which is preliminary data.</text>
</comment>
<evidence type="ECO:0000256" key="1">
    <source>
        <dbReference type="SAM" id="MobiDB-lite"/>
    </source>
</evidence>
<reference evidence="2 3" key="1">
    <citation type="journal article" date="2012" name="Plant Cell">
        <title>Genome comparison of barley and maize smut fungi reveals targeted loss of RNA silencing components and species-specific presence of transposable elements.</title>
        <authorList>
            <person name="Laurie J.D."/>
            <person name="Ali S."/>
            <person name="Linning R."/>
            <person name="Mannhaupt G."/>
            <person name="Wong P."/>
            <person name="Gueldener U."/>
            <person name="Muensterkoetter M."/>
            <person name="Moore R."/>
            <person name="Kahmann R."/>
            <person name="Bakkeren G."/>
            <person name="Schirawski J."/>
        </authorList>
    </citation>
    <scope>NUCLEOTIDE SEQUENCE [LARGE SCALE GENOMIC DNA]</scope>
    <source>
        <strain evidence="3">Uh4875-4</strain>
    </source>
</reference>
<sequence length="119" mass="13720">MLSTIDLMRMGLRGTPLLIWQEEDTKQGGGHHWMKQGPGMMLKAVPTGGHQQQEGDERVQVTTQMKWDWPLMEMRQQEVHPSTGGKGSSSNKWHHKMDGEDRRDEEEEQCCRQCCKNSI</sequence>
<dbReference type="AlphaFoldDB" id="I2FSU7"/>
<dbReference type="Proteomes" id="UP000006174">
    <property type="component" value="Unassembled WGS sequence"/>
</dbReference>
<protein>
    <submittedName>
        <fullName evidence="2">Uncharacterized protein</fullName>
    </submittedName>
</protein>
<dbReference type="EMBL" id="CAGI01000150">
    <property type="protein sequence ID" value="CCF49990.1"/>
    <property type="molecule type" value="Genomic_DNA"/>
</dbReference>
<dbReference type="HOGENOM" id="CLU_2063222_0_0_1"/>
<accession>I2FSU7</accession>
<feature type="region of interest" description="Disordered" evidence="1">
    <location>
        <begin position="76"/>
        <end position="111"/>
    </location>
</feature>
<gene>
    <name evidence="2" type="ORF">UHOR_14126</name>
</gene>
<keyword evidence="3" id="KW-1185">Reference proteome</keyword>
<proteinExistence type="predicted"/>
<evidence type="ECO:0000313" key="2">
    <source>
        <dbReference type="EMBL" id="CCF49990.1"/>
    </source>
</evidence>